<evidence type="ECO:0000313" key="7">
    <source>
        <dbReference type="EMBL" id="PWK58651.1"/>
    </source>
</evidence>
<keyword evidence="3" id="KW-0378">Hydrolase</keyword>
<dbReference type="SMART" id="SM00644">
    <property type="entry name" value="Ami_2"/>
    <property type="match status" value="1"/>
</dbReference>
<dbReference type="RefSeq" id="WP_109757519.1">
    <property type="nucleotide sequence ID" value="NZ_CP034588.1"/>
</dbReference>
<keyword evidence="4" id="KW-0961">Cell wall biogenesis/degradation</keyword>
<dbReference type="GO" id="GO:0009254">
    <property type="term" value="P:peptidoglycan turnover"/>
    <property type="evidence" value="ECO:0007669"/>
    <property type="project" value="TreeGrafter"/>
</dbReference>
<dbReference type="InterPro" id="IPR006619">
    <property type="entry name" value="PGRP_domain_met/bac"/>
</dbReference>
<dbReference type="InterPro" id="IPR051206">
    <property type="entry name" value="NAMLAA_amidase_2"/>
</dbReference>
<dbReference type="GO" id="GO:0071555">
    <property type="term" value="P:cell wall organization"/>
    <property type="evidence" value="ECO:0007669"/>
    <property type="project" value="UniProtKB-KW"/>
</dbReference>
<dbReference type="PANTHER" id="PTHR30417:SF1">
    <property type="entry name" value="N-ACETYLMURAMOYL-L-ALANINE AMIDASE AMID"/>
    <property type="match status" value="1"/>
</dbReference>
<dbReference type="AlphaFoldDB" id="A0A316GCJ6"/>
<keyword evidence="8" id="KW-1185">Reference proteome</keyword>
<dbReference type="Pfam" id="PF01510">
    <property type="entry name" value="Amidase_2"/>
    <property type="match status" value="1"/>
</dbReference>
<feature type="domain" description="N-acetylmuramoyl-L-alanine amidase" evidence="5">
    <location>
        <begin position="8"/>
        <end position="141"/>
    </location>
</feature>
<evidence type="ECO:0000256" key="3">
    <source>
        <dbReference type="ARBA" id="ARBA00022801"/>
    </source>
</evidence>
<dbReference type="Gene3D" id="3.40.80.10">
    <property type="entry name" value="Peptidoglycan recognition protein-like"/>
    <property type="match status" value="1"/>
</dbReference>
<dbReference type="EC" id="3.5.1.28" evidence="2"/>
<dbReference type="PANTHER" id="PTHR30417">
    <property type="entry name" value="N-ACETYLMURAMOYL-L-ALANINE AMIDASE AMID"/>
    <property type="match status" value="1"/>
</dbReference>
<evidence type="ECO:0000259" key="5">
    <source>
        <dbReference type="SMART" id="SM00644"/>
    </source>
</evidence>
<name>A0A316GCJ6_9RHOB</name>
<organism evidence="7 8">
    <name type="scientific">Silicimonas algicola</name>
    <dbReference type="NCBI Taxonomy" id="1826607"/>
    <lineage>
        <taxon>Bacteria</taxon>
        <taxon>Pseudomonadati</taxon>
        <taxon>Pseudomonadota</taxon>
        <taxon>Alphaproteobacteria</taxon>
        <taxon>Rhodobacterales</taxon>
        <taxon>Paracoccaceae</taxon>
    </lineage>
</organism>
<evidence type="ECO:0000256" key="4">
    <source>
        <dbReference type="ARBA" id="ARBA00023316"/>
    </source>
</evidence>
<reference evidence="7 8" key="1">
    <citation type="submission" date="2018-05" db="EMBL/GenBank/DDBJ databases">
        <title>Genomic Encyclopedia of Type Strains, Phase IV (KMG-IV): sequencing the most valuable type-strain genomes for metagenomic binning, comparative biology and taxonomic classification.</title>
        <authorList>
            <person name="Goeker M."/>
        </authorList>
    </citation>
    <scope>NUCLEOTIDE SEQUENCE [LARGE SCALE GENOMIC DNA]</scope>
    <source>
        <strain evidence="7 8">DSM 103371</strain>
    </source>
</reference>
<dbReference type="SMART" id="SM00701">
    <property type="entry name" value="PGRP"/>
    <property type="match status" value="1"/>
</dbReference>
<evidence type="ECO:0000313" key="8">
    <source>
        <dbReference type="Proteomes" id="UP000245390"/>
    </source>
</evidence>
<dbReference type="GO" id="GO:0008745">
    <property type="term" value="F:N-acetylmuramoyl-L-alanine amidase activity"/>
    <property type="evidence" value="ECO:0007669"/>
    <property type="project" value="UniProtKB-EC"/>
</dbReference>
<dbReference type="CDD" id="cd06583">
    <property type="entry name" value="PGRP"/>
    <property type="match status" value="1"/>
</dbReference>
<accession>A0A316GCJ6</accession>
<dbReference type="OrthoDB" id="9794842at2"/>
<dbReference type="GO" id="GO:0009253">
    <property type="term" value="P:peptidoglycan catabolic process"/>
    <property type="evidence" value="ECO:0007669"/>
    <property type="project" value="InterPro"/>
</dbReference>
<gene>
    <name evidence="7" type="ORF">C8D95_101465</name>
</gene>
<comment type="caution">
    <text evidence="7">The sequence shown here is derived from an EMBL/GenBank/DDBJ whole genome shotgun (WGS) entry which is preliminary data.</text>
</comment>
<dbReference type="KEGG" id="salo:EF888_03755"/>
<evidence type="ECO:0000256" key="1">
    <source>
        <dbReference type="ARBA" id="ARBA00001561"/>
    </source>
</evidence>
<evidence type="ECO:0000256" key="2">
    <source>
        <dbReference type="ARBA" id="ARBA00011901"/>
    </source>
</evidence>
<evidence type="ECO:0000259" key="6">
    <source>
        <dbReference type="SMART" id="SM00701"/>
    </source>
</evidence>
<comment type="catalytic activity">
    <reaction evidence="1">
        <text>Hydrolyzes the link between N-acetylmuramoyl residues and L-amino acid residues in certain cell-wall glycopeptides.</text>
        <dbReference type="EC" id="3.5.1.28"/>
    </reaction>
</comment>
<dbReference type="InterPro" id="IPR036505">
    <property type="entry name" value="Amidase/PGRP_sf"/>
</dbReference>
<dbReference type="GO" id="GO:0008270">
    <property type="term" value="F:zinc ion binding"/>
    <property type="evidence" value="ECO:0007669"/>
    <property type="project" value="InterPro"/>
</dbReference>
<sequence length="235" mass="26303">MEIVDRPSPNHGDRRGGARVELIVLHHTAMPACEDALGRLCNPEHEVSSHYLIGRDGTLYRLVDEERRAWHAGEGRWAGRDDVNSRSIGIELDNDGSSAFEEELMTTLEALLEDLLERHELHPKAVIAHSDMAPGRKSDPGPWFEWKRLAEKGLSVWPDPALQGDFMRDAAFFGYPVEVGEAAVLSAFRQRFRPFADGPIGTPDRAMMAGLARHFPSDVTERTASRVPSRPFRTL</sequence>
<proteinExistence type="predicted"/>
<dbReference type="SUPFAM" id="SSF55846">
    <property type="entry name" value="N-acetylmuramoyl-L-alanine amidase-like"/>
    <property type="match status" value="1"/>
</dbReference>
<protein>
    <recommendedName>
        <fullName evidence="2">N-acetylmuramoyl-L-alanine amidase</fullName>
        <ecNumber evidence="2">3.5.1.28</ecNumber>
    </recommendedName>
</protein>
<dbReference type="InterPro" id="IPR002502">
    <property type="entry name" value="Amidase_domain"/>
</dbReference>
<feature type="domain" description="Peptidoglycan recognition protein family" evidence="6">
    <location>
        <begin position="1"/>
        <end position="133"/>
    </location>
</feature>
<dbReference type="Proteomes" id="UP000245390">
    <property type="component" value="Unassembled WGS sequence"/>
</dbReference>
<dbReference type="EMBL" id="QGGV01000001">
    <property type="protein sequence ID" value="PWK58651.1"/>
    <property type="molecule type" value="Genomic_DNA"/>
</dbReference>